<accession>G9N205</accession>
<dbReference type="SMART" id="SM00235">
    <property type="entry name" value="ZnMc"/>
    <property type="match status" value="1"/>
</dbReference>
<dbReference type="OrthoDB" id="406838at2759"/>
<dbReference type="GO" id="GO:0008270">
    <property type="term" value="F:zinc ion binding"/>
    <property type="evidence" value="ECO:0007669"/>
    <property type="project" value="InterPro"/>
</dbReference>
<dbReference type="Gene3D" id="3.40.390.10">
    <property type="entry name" value="Collagenase (Catalytic Domain)"/>
    <property type="match status" value="1"/>
</dbReference>
<dbReference type="GO" id="GO:0008237">
    <property type="term" value="F:metallopeptidase activity"/>
    <property type="evidence" value="ECO:0007669"/>
    <property type="project" value="InterPro"/>
</dbReference>
<dbReference type="AlphaFoldDB" id="G9N205"/>
<dbReference type="GeneID" id="25788377"/>
<dbReference type="SUPFAM" id="SSF55486">
    <property type="entry name" value="Metalloproteases ('zincins'), catalytic domain"/>
    <property type="match status" value="1"/>
</dbReference>
<evidence type="ECO:0000259" key="1">
    <source>
        <dbReference type="SMART" id="SM00235"/>
    </source>
</evidence>
<dbReference type="Proteomes" id="UP000007115">
    <property type="component" value="Unassembled WGS sequence"/>
</dbReference>
<evidence type="ECO:0000313" key="3">
    <source>
        <dbReference type="Proteomes" id="UP000007115"/>
    </source>
</evidence>
<dbReference type="VEuPathDB" id="FungiDB:TRIVIDRAFT_157172"/>
<dbReference type="EMBL" id="ABDF02000084">
    <property type="protein sequence ID" value="EHK19122.1"/>
    <property type="molecule type" value="Genomic_DNA"/>
</dbReference>
<feature type="domain" description="Peptidase metallopeptidase" evidence="1">
    <location>
        <begin position="20"/>
        <end position="169"/>
    </location>
</feature>
<name>G9N205_HYPVG</name>
<dbReference type="InterPro" id="IPR024079">
    <property type="entry name" value="MetalloPept_cat_dom_sf"/>
</dbReference>
<organism evidence="2 3">
    <name type="scientific">Hypocrea virens (strain Gv29-8 / FGSC 10586)</name>
    <name type="common">Gliocladium virens</name>
    <name type="synonym">Trichoderma virens</name>
    <dbReference type="NCBI Taxonomy" id="413071"/>
    <lineage>
        <taxon>Eukaryota</taxon>
        <taxon>Fungi</taxon>
        <taxon>Dikarya</taxon>
        <taxon>Ascomycota</taxon>
        <taxon>Pezizomycotina</taxon>
        <taxon>Sordariomycetes</taxon>
        <taxon>Hypocreomycetidae</taxon>
        <taxon>Hypocreales</taxon>
        <taxon>Hypocreaceae</taxon>
        <taxon>Trichoderma</taxon>
    </lineage>
</organism>
<evidence type="ECO:0000313" key="2">
    <source>
        <dbReference type="EMBL" id="EHK19122.1"/>
    </source>
</evidence>
<dbReference type="RefSeq" id="XP_013953327.1">
    <property type="nucleotide sequence ID" value="XM_014097852.1"/>
</dbReference>
<dbReference type="GO" id="GO:0006508">
    <property type="term" value="P:proteolysis"/>
    <property type="evidence" value="ECO:0007669"/>
    <property type="project" value="InterPro"/>
</dbReference>
<dbReference type="HOGENOM" id="CLU_069189_1_0_1"/>
<sequence length="243" mass="27582">YKCATQTSGCTEVRVGYGGYISRWCRDSVLRYFVDNKSFPTLAAAMQVGAAMQNAIYMWKGTGVSFEEVDCDDSATFAVRYPRRGRSGVYASAFFPDESPGELLVYDLGLSNAAYLPNILAHEIGHILGLRHEFAHEDKAERKFLCVLLGKENPQSIMNYYKDPRLLQVSEQDLRELKEFYAYDGEKYKGLPIYDYDPILHTRVSREETCSSHAMGSSSRRLSRRSMIRKVNSLFSTAFHSAK</sequence>
<comment type="caution">
    <text evidence="2">The sequence shown here is derived from an EMBL/GenBank/DDBJ whole genome shotgun (WGS) entry which is preliminary data.</text>
</comment>
<proteinExistence type="predicted"/>
<protein>
    <recommendedName>
        <fullName evidence="1">Peptidase metallopeptidase domain-containing protein</fullName>
    </recommendedName>
</protein>
<dbReference type="eggNOG" id="ENOG502SRZ0">
    <property type="taxonomic scope" value="Eukaryota"/>
</dbReference>
<dbReference type="OMA" id="HEFAHED"/>
<dbReference type="Pfam" id="PF13688">
    <property type="entry name" value="Reprolysin_5"/>
    <property type="match status" value="1"/>
</dbReference>
<reference evidence="2 3" key="1">
    <citation type="journal article" date="2011" name="Genome Biol.">
        <title>Comparative genome sequence analysis underscores mycoparasitism as the ancestral life style of Trichoderma.</title>
        <authorList>
            <person name="Kubicek C.P."/>
            <person name="Herrera-Estrella A."/>
            <person name="Seidl-Seiboth V."/>
            <person name="Martinez D.A."/>
            <person name="Druzhinina I.S."/>
            <person name="Thon M."/>
            <person name="Zeilinger S."/>
            <person name="Casas-Flores S."/>
            <person name="Horwitz B.A."/>
            <person name="Mukherjee P.K."/>
            <person name="Mukherjee M."/>
            <person name="Kredics L."/>
            <person name="Alcaraz L.D."/>
            <person name="Aerts A."/>
            <person name="Antal Z."/>
            <person name="Atanasova L."/>
            <person name="Cervantes-Badillo M.G."/>
            <person name="Challacombe J."/>
            <person name="Chertkov O."/>
            <person name="McCluskey K."/>
            <person name="Coulpier F."/>
            <person name="Deshpande N."/>
            <person name="von Doehren H."/>
            <person name="Ebbole D.J."/>
            <person name="Esquivel-Naranjo E.U."/>
            <person name="Fekete E."/>
            <person name="Flipphi M."/>
            <person name="Glaser F."/>
            <person name="Gomez-Rodriguez E.Y."/>
            <person name="Gruber S."/>
            <person name="Han C."/>
            <person name="Henrissat B."/>
            <person name="Hermosa R."/>
            <person name="Hernandez-Onate M."/>
            <person name="Karaffa L."/>
            <person name="Kosti I."/>
            <person name="Le Crom S."/>
            <person name="Lindquist E."/>
            <person name="Lucas S."/>
            <person name="Luebeck M."/>
            <person name="Luebeck P.S."/>
            <person name="Margeot A."/>
            <person name="Metz B."/>
            <person name="Misra M."/>
            <person name="Nevalainen H."/>
            <person name="Omann M."/>
            <person name="Packer N."/>
            <person name="Perrone G."/>
            <person name="Uresti-Rivera E.E."/>
            <person name="Salamov A."/>
            <person name="Schmoll M."/>
            <person name="Seiboth B."/>
            <person name="Shapiro H."/>
            <person name="Sukno S."/>
            <person name="Tamayo-Ramos J.A."/>
            <person name="Tisch D."/>
            <person name="Wiest A."/>
            <person name="Wilkinson H.H."/>
            <person name="Zhang M."/>
            <person name="Coutinho P.M."/>
            <person name="Kenerley C.M."/>
            <person name="Monte E."/>
            <person name="Baker S.E."/>
            <person name="Grigoriev I.V."/>
        </authorList>
    </citation>
    <scope>NUCLEOTIDE SEQUENCE [LARGE SCALE GENOMIC DNA]</scope>
    <source>
        <strain evidence="3">Gv29-8 / FGSC 10586</strain>
    </source>
</reference>
<dbReference type="InterPro" id="IPR006026">
    <property type="entry name" value="Peptidase_Metallo"/>
</dbReference>
<dbReference type="InParanoid" id="G9N205"/>
<keyword evidence="3" id="KW-1185">Reference proteome</keyword>
<gene>
    <name evidence="2" type="ORF">TRIVIDRAFT_157172</name>
</gene>
<feature type="non-terminal residue" evidence="2">
    <location>
        <position position="1"/>
    </location>
</feature>
<dbReference type="STRING" id="413071.G9N205"/>